<dbReference type="InterPro" id="IPR029063">
    <property type="entry name" value="SAM-dependent_MTases_sf"/>
</dbReference>
<reference evidence="5 6" key="1">
    <citation type="submission" date="2017-09" db="EMBL/GenBank/DDBJ databases">
        <title>Bacterial strain isolated from the female urinary microbiota.</title>
        <authorList>
            <person name="Thomas-White K."/>
            <person name="Kumar N."/>
            <person name="Forster S."/>
            <person name="Putonti C."/>
            <person name="Lawley T."/>
            <person name="Wolfe A.J."/>
        </authorList>
    </citation>
    <scope>NUCLEOTIDE SEQUENCE [LARGE SCALE GENOMIC DNA]</scope>
    <source>
        <strain evidence="5 6">UMB1301</strain>
    </source>
</reference>
<comment type="caution">
    <text evidence="5">The sequence shown here is derived from an EMBL/GenBank/DDBJ whole genome shotgun (WGS) entry which is preliminary data.</text>
</comment>
<keyword evidence="1 4" id="KW-0489">Methyltransferase</keyword>
<dbReference type="EMBL" id="JAFBCP010000001">
    <property type="protein sequence ID" value="MBM7817135.1"/>
    <property type="molecule type" value="Genomic_DNA"/>
</dbReference>
<name>A0A2N6VNX2_9MICO</name>
<dbReference type="Proteomes" id="UP000809290">
    <property type="component" value="Unassembled WGS sequence"/>
</dbReference>
<proteinExistence type="predicted"/>
<dbReference type="InterPro" id="IPR007848">
    <property type="entry name" value="Small_mtfrase_dom"/>
</dbReference>
<dbReference type="OrthoDB" id="9764961at2"/>
<dbReference type="RefSeq" id="WP_102238796.1">
    <property type="nucleotide sequence ID" value="NZ_BAAAIM010000004.1"/>
</dbReference>
<dbReference type="SUPFAM" id="SSF53335">
    <property type="entry name" value="S-adenosyl-L-methionine-dependent methyltransferases"/>
    <property type="match status" value="1"/>
</dbReference>
<dbReference type="EMBL" id="PNHK01000002">
    <property type="protein sequence ID" value="PMD05779.1"/>
    <property type="molecule type" value="Genomic_DNA"/>
</dbReference>
<dbReference type="AlphaFoldDB" id="A0A2N6VNX2"/>
<gene>
    <name evidence="5" type="ORF">CJ199_07210</name>
    <name evidence="4" type="ORF">JOE56_001829</name>
</gene>
<keyword evidence="2" id="KW-0808">Transferase</keyword>
<evidence type="ECO:0000313" key="5">
    <source>
        <dbReference type="EMBL" id="PMD05779.1"/>
    </source>
</evidence>
<feature type="domain" description="Methyltransferase small" evidence="3">
    <location>
        <begin position="28"/>
        <end position="177"/>
    </location>
</feature>
<protein>
    <submittedName>
        <fullName evidence="4">16S rRNA G1207 methylase RsmC</fullName>
    </submittedName>
    <submittedName>
        <fullName evidence="5">MFS transporter</fullName>
    </submittedName>
</protein>
<evidence type="ECO:0000259" key="3">
    <source>
        <dbReference type="Pfam" id="PF05175"/>
    </source>
</evidence>
<evidence type="ECO:0000256" key="2">
    <source>
        <dbReference type="ARBA" id="ARBA00022679"/>
    </source>
</evidence>
<dbReference type="Pfam" id="PF05175">
    <property type="entry name" value="MTS"/>
    <property type="match status" value="1"/>
</dbReference>
<organism evidence="5 6">
    <name type="scientific">Brevibacterium paucivorans</name>
    <dbReference type="NCBI Taxonomy" id="170994"/>
    <lineage>
        <taxon>Bacteria</taxon>
        <taxon>Bacillati</taxon>
        <taxon>Actinomycetota</taxon>
        <taxon>Actinomycetes</taxon>
        <taxon>Micrococcales</taxon>
        <taxon>Brevibacteriaceae</taxon>
        <taxon>Brevibacterium</taxon>
    </lineage>
</organism>
<evidence type="ECO:0000256" key="1">
    <source>
        <dbReference type="ARBA" id="ARBA00022603"/>
    </source>
</evidence>
<dbReference type="Gene3D" id="3.40.50.150">
    <property type="entry name" value="Vaccinia Virus protein VP39"/>
    <property type="match status" value="1"/>
</dbReference>
<accession>A0A2N6VNX2</accession>
<keyword evidence="7" id="KW-1185">Reference proteome</keyword>
<dbReference type="GO" id="GO:0008757">
    <property type="term" value="F:S-adenosylmethionine-dependent methyltransferase activity"/>
    <property type="evidence" value="ECO:0007669"/>
    <property type="project" value="InterPro"/>
</dbReference>
<evidence type="ECO:0000313" key="6">
    <source>
        <dbReference type="Proteomes" id="UP000235598"/>
    </source>
</evidence>
<evidence type="ECO:0000313" key="4">
    <source>
        <dbReference type="EMBL" id="MBM7817135.1"/>
    </source>
</evidence>
<dbReference type="CDD" id="cd02440">
    <property type="entry name" value="AdoMet_MTases"/>
    <property type="match status" value="1"/>
</dbReference>
<dbReference type="Proteomes" id="UP000235598">
    <property type="component" value="Unassembled WGS sequence"/>
</dbReference>
<sequence length="209" mass="22549">MNDHYFSSQPHTASKPRTITVRLAGREVDVTTDAGVFSPSRLDPGTAVLLKNLPAPPTGDILDLGCGWGPISLQAGLEARDDDTDVRVWALDVNERSLSLTRENAKAAGLTSVTPVLAQDIPDSVQFSAIWSNPPIRVGKDVLHDLLLTWLPRLVPGGEAWLVVSKNLGADSLATWMVENLPGGWDVRKEASAKGFRVLVVTKPEDPEV</sequence>
<dbReference type="InterPro" id="IPR046977">
    <property type="entry name" value="RsmC/RlmG"/>
</dbReference>
<reference evidence="4 7" key="2">
    <citation type="submission" date="2021-01" db="EMBL/GenBank/DDBJ databases">
        <title>Sequencing the genomes of 1000 actinobacteria strains.</title>
        <authorList>
            <person name="Klenk H.-P."/>
        </authorList>
    </citation>
    <scope>NUCLEOTIDE SEQUENCE [LARGE SCALE GENOMIC DNA]</scope>
    <source>
        <strain evidence="4 7">DSM 13657</strain>
    </source>
</reference>
<dbReference type="GO" id="GO:0032259">
    <property type="term" value="P:methylation"/>
    <property type="evidence" value="ECO:0007669"/>
    <property type="project" value="UniProtKB-KW"/>
</dbReference>
<evidence type="ECO:0000313" key="7">
    <source>
        <dbReference type="Proteomes" id="UP000809290"/>
    </source>
</evidence>
<dbReference type="PANTHER" id="PTHR47816">
    <property type="entry name" value="RIBOSOMAL RNA SMALL SUBUNIT METHYLTRANSFERASE C"/>
    <property type="match status" value="1"/>
</dbReference>
<dbReference type="PANTHER" id="PTHR47816:SF4">
    <property type="entry name" value="RIBOSOMAL RNA SMALL SUBUNIT METHYLTRANSFERASE C"/>
    <property type="match status" value="1"/>
</dbReference>